<dbReference type="EMBL" id="JAGINP010000003">
    <property type="protein sequence ID" value="MBP2291440.1"/>
    <property type="molecule type" value="Genomic_DNA"/>
</dbReference>
<dbReference type="InterPro" id="IPR050194">
    <property type="entry name" value="Glycosyltransferase_grp1"/>
</dbReference>
<dbReference type="PANTHER" id="PTHR45947:SF3">
    <property type="entry name" value="SULFOQUINOVOSYL TRANSFERASE SQD2"/>
    <property type="match status" value="1"/>
</dbReference>
<evidence type="ECO:0000313" key="3">
    <source>
        <dbReference type="Proteomes" id="UP000781958"/>
    </source>
</evidence>
<feature type="domain" description="Glycosyltransferase subfamily 4-like N-terminal" evidence="1">
    <location>
        <begin position="40"/>
        <end position="190"/>
    </location>
</feature>
<proteinExistence type="predicted"/>
<evidence type="ECO:0000313" key="2">
    <source>
        <dbReference type="EMBL" id="MBP2291440.1"/>
    </source>
</evidence>
<accession>A0ABS4SG84</accession>
<protein>
    <submittedName>
        <fullName evidence="2">Glycosyltransferase involved in cell wall biosynthesis</fullName>
    </submittedName>
</protein>
<dbReference type="RefSeq" id="WP_209764904.1">
    <property type="nucleotide sequence ID" value="NZ_JAGINP010000003.1"/>
</dbReference>
<sequence length="412" mass="45776">MRPEITGTARNVGPTMAGPAKVAIVYRIVPHYRVAFYKGLSAFLARRGVELTLFGGQPLPEEAFEDCGRHIDCHVFAPNRYVHKQIYYQPLFNRLKDFDLVVVEQANSALLNYPLFLRRMLGVGPRLAFWGHGDDLQQQAPARLRRAMKRFLSCRVDHWFAYTDSVKSIVRNMGFPETRITVVQNAIDVSATLSLAEELTPAGRTAIRERFGLPDAPTAVFCARLMEGKGLPFLIDACERARARIPNLHLLVIGQGPLGPWLDRQAKEKPWIRPLGARYGREKAEILSTADVFLLPSFVGLSILDAFAAGLPVLTADFRNHSPEVDYLQDRVNGLFVTGRPDPDTYGAAITDVLTDDSLRRQLRDGALQTARHRTVDAMVSNFGSGILQALDATGRFSQRAAEPAGSTWPVP</sequence>
<dbReference type="SUPFAM" id="SSF53756">
    <property type="entry name" value="UDP-Glycosyltransferase/glycogen phosphorylase"/>
    <property type="match status" value="1"/>
</dbReference>
<name>A0ABS4SG84_9PROT</name>
<dbReference type="InterPro" id="IPR028098">
    <property type="entry name" value="Glyco_trans_4-like_N"/>
</dbReference>
<comment type="caution">
    <text evidence="2">The sequence shown here is derived from an EMBL/GenBank/DDBJ whole genome shotgun (WGS) entry which is preliminary data.</text>
</comment>
<gene>
    <name evidence="2" type="ORF">J2851_001189</name>
</gene>
<dbReference type="Proteomes" id="UP000781958">
    <property type="component" value="Unassembled WGS sequence"/>
</dbReference>
<organism evidence="2 3">
    <name type="scientific">Azospirillum rugosum</name>
    <dbReference type="NCBI Taxonomy" id="416170"/>
    <lineage>
        <taxon>Bacteria</taxon>
        <taxon>Pseudomonadati</taxon>
        <taxon>Pseudomonadota</taxon>
        <taxon>Alphaproteobacteria</taxon>
        <taxon>Rhodospirillales</taxon>
        <taxon>Azospirillaceae</taxon>
        <taxon>Azospirillum</taxon>
    </lineage>
</organism>
<reference evidence="2 3" key="1">
    <citation type="submission" date="2021-03" db="EMBL/GenBank/DDBJ databases">
        <title>Genomic Encyclopedia of Type Strains, Phase III (KMG-III): the genomes of soil and plant-associated and newly described type strains.</title>
        <authorList>
            <person name="Whitman W."/>
        </authorList>
    </citation>
    <scope>NUCLEOTIDE SEQUENCE [LARGE SCALE GENOMIC DNA]</scope>
    <source>
        <strain evidence="2 3">IMMIB AFH-6</strain>
    </source>
</reference>
<dbReference type="Pfam" id="PF13692">
    <property type="entry name" value="Glyco_trans_1_4"/>
    <property type="match status" value="1"/>
</dbReference>
<dbReference type="PANTHER" id="PTHR45947">
    <property type="entry name" value="SULFOQUINOVOSYL TRANSFERASE SQD2"/>
    <property type="match status" value="1"/>
</dbReference>
<dbReference type="Pfam" id="PF13439">
    <property type="entry name" value="Glyco_transf_4"/>
    <property type="match status" value="1"/>
</dbReference>
<dbReference type="CDD" id="cd03801">
    <property type="entry name" value="GT4_PimA-like"/>
    <property type="match status" value="1"/>
</dbReference>
<evidence type="ECO:0000259" key="1">
    <source>
        <dbReference type="Pfam" id="PF13439"/>
    </source>
</evidence>
<keyword evidence="3" id="KW-1185">Reference proteome</keyword>
<dbReference type="Gene3D" id="3.40.50.2000">
    <property type="entry name" value="Glycogen Phosphorylase B"/>
    <property type="match status" value="2"/>
</dbReference>